<organism evidence="1 2">
    <name type="scientific">Aliarcobacter cryaerophilus</name>
    <dbReference type="NCBI Taxonomy" id="28198"/>
    <lineage>
        <taxon>Bacteria</taxon>
        <taxon>Pseudomonadati</taxon>
        <taxon>Campylobacterota</taxon>
        <taxon>Epsilonproteobacteria</taxon>
        <taxon>Campylobacterales</taxon>
        <taxon>Arcobacteraceae</taxon>
        <taxon>Aliarcobacter</taxon>
    </lineage>
</organism>
<evidence type="ECO:0000313" key="1">
    <source>
        <dbReference type="EMBL" id="UYF43593.1"/>
    </source>
</evidence>
<reference evidence="1" key="1">
    <citation type="journal article" date="2022" name="Front. Microbiol.">
        <title>Species classification and novel plasmid identifications in Arcobacter cryaerophilus and Arcobacter cryaerophilus-like organisms.</title>
        <authorList>
            <person name="Zhou G."/>
            <person name="Wang M."/>
            <person name="Wang H."/>
            <person name="Chen X."/>
            <person name="Gu Y."/>
            <person name="Shao Z."/>
            <person name="Zhang J."/>
            <person name="Zhang M."/>
        </authorList>
    </citation>
    <scope>NUCLEOTIDE SEQUENCE</scope>
    <source>
        <strain evidence="1">ICDCAC48</strain>
    </source>
</reference>
<dbReference type="AlphaFoldDB" id="A0AA46N6V7"/>
<proteinExistence type="predicted"/>
<protein>
    <submittedName>
        <fullName evidence="1">Phosphoesterase</fullName>
    </submittedName>
</protein>
<dbReference type="InterPro" id="IPR052968">
    <property type="entry name" value="Nucleotide_metab_enz"/>
</dbReference>
<dbReference type="EMBL" id="CP099556">
    <property type="protein sequence ID" value="UYF43593.1"/>
    <property type="molecule type" value="Genomic_DNA"/>
</dbReference>
<sequence>MNNIRLFHISHTDLDGYACQFLTNEVFSKKHFYNANYGLEVKQALKLVITEIKNYQDEKLLLLISDLNLNQQESDELDKEIKSLKDSGFDITLQLLDHHITGKVSAAKYDWYFLDDKRCATKIVFDYLLKEFKAPLNDYKEWVDTVNAVDIWLENEKENFEFGKVLMSMVTKAREINSILFNSLDRDFKFYLLKNSIGFLSLENAPIVLDNSVHSLKKEFLKDGFDDTLDNLSASYLVKSLDKIKDDLTIYYNGQKGLMTYCLGAISIPANSFLIANSDYDFFIDISRKGNASFRADGKLDVSQLASKLANGGGHVNASGCKFDDFIDTINLQEVRAYIQNKLNNLK</sequence>
<gene>
    <name evidence="1" type="ORF">NGX11_01275</name>
</gene>
<dbReference type="RefSeq" id="WP_263514654.1">
    <property type="nucleotide sequence ID" value="NZ_CP099556.1"/>
</dbReference>
<accession>A0AA46N6V7</accession>
<dbReference type="Proteomes" id="UP001164100">
    <property type="component" value="Chromosome"/>
</dbReference>
<evidence type="ECO:0000313" key="2">
    <source>
        <dbReference type="Proteomes" id="UP001164100"/>
    </source>
</evidence>
<name>A0AA46N6V7_9BACT</name>
<dbReference type="Gene3D" id="3.10.310.30">
    <property type="match status" value="1"/>
</dbReference>
<dbReference type="InterPro" id="IPR038763">
    <property type="entry name" value="DHH_sf"/>
</dbReference>
<dbReference type="SUPFAM" id="SSF64182">
    <property type="entry name" value="DHH phosphoesterases"/>
    <property type="match status" value="1"/>
</dbReference>
<dbReference type="PANTHER" id="PTHR42146:SF1">
    <property type="entry name" value="OLIGORIBONUCLEASE NRNB"/>
    <property type="match status" value="1"/>
</dbReference>
<dbReference type="PANTHER" id="PTHR42146">
    <property type="entry name" value="3',5'-CYCLIC-NUCLEOTIDE PHOSPHODIESTERASE"/>
    <property type="match status" value="1"/>
</dbReference>